<gene>
    <name evidence="2" type="ORF">LGH70_01855</name>
</gene>
<comment type="caution">
    <text evidence="2">The sequence shown here is derived from an EMBL/GenBank/DDBJ whole genome shotgun (WGS) entry which is preliminary data.</text>
</comment>
<dbReference type="Proteomes" id="UP001165297">
    <property type="component" value="Unassembled WGS sequence"/>
</dbReference>
<feature type="chain" id="PRO_5046387076" evidence="1">
    <location>
        <begin position="19"/>
        <end position="282"/>
    </location>
</feature>
<dbReference type="EMBL" id="JAJADQ010000001">
    <property type="protein sequence ID" value="MCB2376308.1"/>
    <property type="molecule type" value="Genomic_DNA"/>
</dbReference>
<evidence type="ECO:0000313" key="3">
    <source>
        <dbReference type="Proteomes" id="UP001165297"/>
    </source>
</evidence>
<reference evidence="2" key="1">
    <citation type="submission" date="2021-10" db="EMBL/GenBank/DDBJ databases">
        <authorList>
            <person name="Dean J.D."/>
            <person name="Kim M.K."/>
            <person name="Newey C.N."/>
            <person name="Stoker T.S."/>
            <person name="Thompson D.W."/>
            <person name="Grose J.H."/>
        </authorList>
    </citation>
    <scope>NUCLEOTIDE SEQUENCE</scope>
    <source>
        <strain evidence="2">BT635</strain>
    </source>
</reference>
<proteinExistence type="predicted"/>
<dbReference type="Pfam" id="PF13557">
    <property type="entry name" value="Phenol_MetA_deg"/>
    <property type="match status" value="1"/>
</dbReference>
<keyword evidence="3" id="KW-1185">Reference proteome</keyword>
<protein>
    <submittedName>
        <fullName evidence="2">Transporter</fullName>
    </submittedName>
</protein>
<feature type="signal peptide" evidence="1">
    <location>
        <begin position="1"/>
        <end position="18"/>
    </location>
</feature>
<evidence type="ECO:0000313" key="2">
    <source>
        <dbReference type="EMBL" id="MCB2376308.1"/>
    </source>
</evidence>
<keyword evidence="1" id="KW-0732">Signal</keyword>
<dbReference type="InterPro" id="IPR025737">
    <property type="entry name" value="FApF"/>
</dbReference>
<dbReference type="RefSeq" id="WP_226182112.1">
    <property type="nucleotide sequence ID" value="NZ_JAJADQ010000001.1"/>
</dbReference>
<name>A0ABS8A7D9_9BACT</name>
<organism evidence="2 3">
    <name type="scientific">Hymenobacter nitidus</name>
    <dbReference type="NCBI Taxonomy" id="2880929"/>
    <lineage>
        <taxon>Bacteria</taxon>
        <taxon>Pseudomonadati</taxon>
        <taxon>Bacteroidota</taxon>
        <taxon>Cytophagia</taxon>
        <taxon>Cytophagales</taxon>
        <taxon>Hymenobacteraceae</taxon>
        <taxon>Hymenobacter</taxon>
    </lineage>
</organism>
<sequence length="282" mass="32265">MKRLYCLLTTLLPLVAAAQNTDSITAKAGYTLFRPTPRTMLRELRPDRPGFSESPFTVDPGHFQVESDLLRLINKREKGHHERDFYLNHVMLKLGLLTHTDVQAEFDSYTWEKQWDDEQPPQPTERHQGFGDLTLRLKHTVFGEDGTPDALAIIGFVRLPVGKTVGNSVTEYGLIVPFSHDFSKEFNLQFQLRSDLDYDQDATQRYLMLAPSTAVDYEFSEFLSAFGEVVGIWNTRQNAWQANLNVGPQLHLSDNLIVDFGTHLALTKDSDHEYFLGVSFRR</sequence>
<accession>A0ABS8A7D9</accession>
<evidence type="ECO:0000256" key="1">
    <source>
        <dbReference type="SAM" id="SignalP"/>
    </source>
</evidence>